<dbReference type="EMBL" id="UYSL01023029">
    <property type="protein sequence ID" value="VDL81596.1"/>
    <property type="molecule type" value="Genomic_DNA"/>
</dbReference>
<keyword evidence="2" id="KW-1185">Reference proteome</keyword>
<evidence type="ECO:0000313" key="2">
    <source>
        <dbReference type="Proteomes" id="UP000271162"/>
    </source>
</evidence>
<dbReference type="Proteomes" id="UP000271162">
    <property type="component" value="Unassembled WGS sequence"/>
</dbReference>
<organism evidence="3">
    <name type="scientific">Nippostrongylus brasiliensis</name>
    <name type="common">Rat hookworm</name>
    <dbReference type="NCBI Taxonomy" id="27835"/>
    <lineage>
        <taxon>Eukaryota</taxon>
        <taxon>Metazoa</taxon>
        <taxon>Ecdysozoa</taxon>
        <taxon>Nematoda</taxon>
        <taxon>Chromadorea</taxon>
        <taxon>Rhabditida</taxon>
        <taxon>Rhabditina</taxon>
        <taxon>Rhabditomorpha</taxon>
        <taxon>Strongyloidea</taxon>
        <taxon>Heligmosomidae</taxon>
        <taxon>Nippostrongylus</taxon>
    </lineage>
</organism>
<accession>A0A0N4YLA6</accession>
<protein>
    <submittedName>
        <fullName evidence="3">Transposase</fullName>
    </submittedName>
</protein>
<evidence type="ECO:0000313" key="3">
    <source>
        <dbReference type="WBParaSite" id="NBR_0001787601-mRNA-1"/>
    </source>
</evidence>
<sequence>MAGLRQSAMIYVMRIVISETNQHTVESEARARPVMGPVRWESEEYVIQSTALAALTDVPLALTFNVATG</sequence>
<dbReference type="WBParaSite" id="NBR_0001787601-mRNA-1">
    <property type="protein sequence ID" value="NBR_0001787601-mRNA-1"/>
    <property type="gene ID" value="NBR_0001787601"/>
</dbReference>
<reference evidence="1 2" key="2">
    <citation type="submission" date="2018-11" db="EMBL/GenBank/DDBJ databases">
        <authorList>
            <consortium name="Pathogen Informatics"/>
        </authorList>
    </citation>
    <scope>NUCLEOTIDE SEQUENCE [LARGE SCALE GENOMIC DNA]</scope>
</reference>
<name>A0A0N4YLA6_NIPBR</name>
<gene>
    <name evidence="1" type="ORF">NBR_LOCUS17876</name>
</gene>
<proteinExistence type="predicted"/>
<dbReference type="AlphaFoldDB" id="A0A0N4YLA6"/>
<reference evidence="3" key="1">
    <citation type="submission" date="2017-02" db="UniProtKB">
        <authorList>
            <consortium name="WormBaseParasite"/>
        </authorList>
    </citation>
    <scope>IDENTIFICATION</scope>
</reference>
<evidence type="ECO:0000313" key="1">
    <source>
        <dbReference type="EMBL" id="VDL81596.1"/>
    </source>
</evidence>